<keyword evidence="4" id="KW-1185">Reference proteome</keyword>
<organism evidence="3 4">
    <name type="scientific">Galactobacter valiniphilus</name>
    <dbReference type="NCBI Taxonomy" id="2676122"/>
    <lineage>
        <taxon>Bacteria</taxon>
        <taxon>Bacillati</taxon>
        <taxon>Actinomycetota</taxon>
        <taxon>Actinomycetes</taxon>
        <taxon>Micrococcales</taxon>
        <taxon>Micrococcaceae</taxon>
        <taxon>Galactobacter</taxon>
    </lineage>
</organism>
<comment type="caution">
    <text evidence="3">The sequence shown here is derived from an EMBL/GenBank/DDBJ whole genome shotgun (WGS) entry which is preliminary data.</text>
</comment>
<sequence length="245" mass="25237">MVIAAPEEQFKLLAVQAQASRLRQLARQRQEILKDPALTAAAEHLAAARAAAEEAAGMRAEADAAVEALEAQASTVAAHIKKDEAQLIAGQAGAGTLQGLQREIESLTAKASELEDAEIEALDAAEAAAIVEAEARAAAEASEAANEEVRADARARLAAVDAEAATTQAEREAAAALVQPDLLALFEATLERRGAGAARLFHGTSEGSGLALAPGDLADIKRAAPDAVVLCPDSGVILVRSPEWM</sequence>
<protein>
    <submittedName>
        <fullName evidence="3">DNA-binding protein</fullName>
    </submittedName>
</protein>
<proteinExistence type="predicted"/>
<dbReference type="EMBL" id="QQXK01000047">
    <property type="protein sequence ID" value="RII40916.1"/>
    <property type="molecule type" value="Genomic_DNA"/>
</dbReference>
<dbReference type="Gene3D" id="1.10.287.1490">
    <property type="match status" value="1"/>
</dbReference>
<dbReference type="AlphaFoldDB" id="A0A399JE73"/>
<accession>A0A399JE73</accession>
<evidence type="ECO:0000313" key="3">
    <source>
        <dbReference type="EMBL" id="RII40916.1"/>
    </source>
</evidence>
<feature type="domain" description="CT398-like coiled coil hairpin" evidence="2">
    <location>
        <begin position="16"/>
        <end position="193"/>
    </location>
</feature>
<evidence type="ECO:0000256" key="1">
    <source>
        <dbReference type="SAM" id="Coils"/>
    </source>
</evidence>
<keyword evidence="1" id="KW-0175">Coiled coil</keyword>
<dbReference type="InterPro" id="IPR056003">
    <property type="entry name" value="CT398_CC_hairpin"/>
</dbReference>
<evidence type="ECO:0000313" key="4">
    <source>
        <dbReference type="Proteomes" id="UP000265419"/>
    </source>
</evidence>
<feature type="coiled-coil region" evidence="1">
    <location>
        <begin position="97"/>
        <end position="148"/>
    </location>
</feature>
<dbReference type="Pfam" id="PF24481">
    <property type="entry name" value="CT398_CC"/>
    <property type="match status" value="1"/>
</dbReference>
<name>A0A399JE73_9MICC</name>
<keyword evidence="3" id="KW-0238">DNA-binding</keyword>
<reference evidence="3 4" key="1">
    <citation type="submission" date="2018-07" db="EMBL/GenBank/DDBJ databases">
        <title>Arthrobacter sp. nov., isolated from raw cow's milk with high bacterial count.</title>
        <authorList>
            <person name="Hahne J."/>
            <person name="Isele D."/>
            <person name="Lipski A."/>
        </authorList>
    </citation>
    <scope>NUCLEOTIDE SEQUENCE [LARGE SCALE GENOMIC DNA]</scope>
    <source>
        <strain evidence="3 4">JZ R-35</strain>
    </source>
</reference>
<dbReference type="Proteomes" id="UP000265419">
    <property type="component" value="Unassembled WGS sequence"/>
</dbReference>
<dbReference type="RefSeq" id="WP_119425998.1">
    <property type="nucleotide sequence ID" value="NZ_QQXK01000047.1"/>
</dbReference>
<evidence type="ECO:0000259" key="2">
    <source>
        <dbReference type="Pfam" id="PF24481"/>
    </source>
</evidence>
<dbReference type="GO" id="GO:0003677">
    <property type="term" value="F:DNA binding"/>
    <property type="evidence" value="ECO:0007669"/>
    <property type="project" value="UniProtKB-KW"/>
</dbReference>
<gene>
    <name evidence="3" type="ORF">DWB68_15365</name>
</gene>